<organism evidence="1">
    <name type="scientific">Haemonchus placei</name>
    <name type="common">Barber's pole worm</name>
    <dbReference type="NCBI Taxonomy" id="6290"/>
    <lineage>
        <taxon>Eukaryota</taxon>
        <taxon>Metazoa</taxon>
        <taxon>Ecdysozoa</taxon>
        <taxon>Nematoda</taxon>
        <taxon>Chromadorea</taxon>
        <taxon>Rhabditida</taxon>
        <taxon>Rhabditina</taxon>
        <taxon>Rhabditomorpha</taxon>
        <taxon>Strongyloidea</taxon>
        <taxon>Trichostrongylidae</taxon>
        <taxon>Haemonchus</taxon>
    </lineage>
</organism>
<protein>
    <submittedName>
        <fullName evidence="1">Keratin</fullName>
    </submittedName>
</protein>
<dbReference type="AlphaFoldDB" id="A0A0N4VTT1"/>
<evidence type="ECO:0000313" key="1">
    <source>
        <dbReference type="WBParaSite" id="HPLM_0000069801-mRNA-1"/>
    </source>
</evidence>
<proteinExistence type="predicted"/>
<sequence>LLCSVSPCSVSIEVGCASLCAEVQVPCCRFCYVNCITCALS</sequence>
<reference evidence="1" key="1">
    <citation type="submission" date="2017-02" db="UniProtKB">
        <authorList>
            <consortium name="WormBaseParasite"/>
        </authorList>
    </citation>
    <scope>IDENTIFICATION</scope>
</reference>
<accession>A0A0N4VTT1</accession>
<dbReference type="WBParaSite" id="HPLM_0000069801-mRNA-1">
    <property type="protein sequence ID" value="HPLM_0000069801-mRNA-1"/>
    <property type="gene ID" value="HPLM_0000069801"/>
</dbReference>
<name>A0A0N4VTT1_HAEPC</name>